<keyword evidence="6" id="KW-1185">Reference proteome</keyword>
<evidence type="ECO:0000256" key="1">
    <source>
        <dbReference type="ARBA" id="ARBA00022676"/>
    </source>
</evidence>
<evidence type="ECO:0000259" key="3">
    <source>
        <dbReference type="Pfam" id="PF00534"/>
    </source>
</evidence>
<dbReference type="SUPFAM" id="SSF53756">
    <property type="entry name" value="UDP-Glycosyltransferase/glycogen phosphorylase"/>
    <property type="match status" value="1"/>
</dbReference>
<keyword evidence="1 5" id="KW-0328">Glycosyltransferase</keyword>
<reference evidence="6" key="1">
    <citation type="journal article" date="2019" name="Int. J. Syst. Evol. Microbiol.">
        <title>The Global Catalogue of Microorganisms (GCM) 10K type strain sequencing project: providing services to taxonomists for standard genome sequencing and annotation.</title>
        <authorList>
            <consortium name="The Broad Institute Genomics Platform"/>
            <consortium name="The Broad Institute Genome Sequencing Center for Infectious Disease"/>
            <person name="Wu L."/>
            <person name="Ma J."/>
        </authorList>
    </citation>
    <scope>NUCLEOTIDE SEQUENCE [LARGE SCALE GENOMIC DNA]</scope>
    <source>
        <strain evidence="6">IBRC-M 10908</strain>
    </source>
</reference>
<comment type="caution">
    <text evidence="5">The sequence shown here is derived from an EMBL/GenBank/DDBJ whole genome shotgun (WGS) entry which is preliminary data.</text>
</comment>
<dbReference type="RefSeq" id="WP_380623957.1">
    <property type="nucleotide sequence ID" value="NZ_JBHSDK010000028.1"/>
</dbReference>
<evidence type="ECO:0000313" key="6">
    <source>
        <dbReference type="Proteomes" id="UP001595823"/>
    </source>
</evidence>
<evidence type="ECO:0000313" key="5">
    <source>
        <dbReference type="EMBL" id="MFC4337212.1"/>
    </source>
</evidence>
<protein>
    <submittedName>
        <fullName evidence="5">Glycosyltransferase family 4 protein</fullName>
        <ecNumber evidence="5">2.4.-.-</ecNumber>
    </submittedName>
</protein>
<accession>A0ABV8U2H9</accession>
<dbReference type="PANTHER" id="PTHR12526:SF627">
    <property type="entry name" value="D-RHAMNOSYLTRANSFERASE WBPZ"/>
    <property type="match status" value="1"/>
</dbReference>
<dbReference type="CDD" id="cd03820">
    <property type="entry name" value="GT4_AmsD-like"/>
    <property type="match status" value="1"/>
</dbReference>
<dbReference type="Pfam" id="PF13579">
    <property type="entry name" value="Glyco_trans_4_4"/>
    <property type="match status" value="1"/>
</dbReference>
<dbReference type="GO" id="GO:0016757">
    <property type="term" value="F:glycosyltransferase activity"/>
    <property type="evidence" value="ECO:0007669"/>
    <property type="project" value="UniProtKB-KW"/>
</dbReference>
<dbReference type="Gene3D" id="3.40.50.2000">
    <property type="entry name" value="Glycogen Phosphorylase B"/>
    <property type="match status" value="2"/>
</dbReference>
<dbReference type="InterPro" id="IPR001296">
    <property type="entry name" value="Glyco_trans_1"/>
</dbReference>
<feature type="domain" description="Glycosyltransferase subfamily 4-like N-terminal" evidence="4">
    <location>
        <begin position="14"/>
        <end position="196"/>
    </location>
</feature>
<proteinExistence type="predicted"/>
<sequence>MKITFLIRNAYGVGGTIKTTLHTANLLAERGHDITVASLWRHRKRPQFHVSENVRLFALMDLRDPAKGGEKLGRADRARASKPSKTLLDGVNAMKTEASSALIDRRLAEFLKRHEADVVVGTHAGINLLLSQAKKVRALRVGQEHMYYDQYKEPVKDEIRRVYPALDAFVVLTGLDADDYRSAVPELAEKLTVIPNSVDRNGHERREEDPPFVMAAGRLSPVKRYSHLIRAFAKIGAEFPEWRLRLYGNGRNREKLEDLAAETDVADRIDFMGAVSPIEAEWAKASLAVSTSKMESFGMSLIEAMAAGTPVVSTRVKYGPMDFIEDGHNGLLVEPGDIDALAERMAEAMRDSVLRKELSENGREVARRFEPEAVIHEHEALFRRLSAQRPRRSGSLAGLFGRA</sequence>
<dbReference type="PANTHER" id="PTHR12526">
    <property type="entry name" value="GLYCOSYLTRANSFERASE"/>
    <property type="match status" value="1"/>
</dbReference>
<evidence type="ECO:0000256" key="2">
    <source>
        <dbReference type="ARBA" id="ARBA00022679"/>
    </source>
</evidence>
<feature type="domain" description="Glycosyl transferase family 1" evidence="3">
    <location>
        <begin position="205"/>
        <end position="364"/>
    </location>
</feature>
<dbReference type="InterPro" id="IPR028098">
    <property type="entry name" value="Glyco_trans_4-like_N"/>
</dbReference>
<organism evidence="5 6">
    <name type="scientific">Salininema proteolyticum</name>
    <dbReference type="NCBI Taxonomy" id="1607685"/>
    <lineage>
        <taxon>Bacteria</taxon>
        <taxon>Bacillati</taxon>
        <taxon>Actinomycetota</taxon>
        <taxon>Actinomycetes</taxon>
        <taxon>Glycomycetales</taxon>
        <taxon>Glycomycetaceae</taxon>
        <taxon>Salininema</taxon>
    </lineage>
</organism>
<gene>
    <name evidence="5" type="ORF">ACFPET_18580</name>
</gene>
<dbReference type="Proteomes" id="UP001595823">
    <property type="component" value="Unassembled WGS sequence"/>
</dbReference>
<name>A0ABV8U2H9_9ACTN</name>
<dbReference type="EMBL" id="JBHSDK010000028">
    <property type="protein sequence ID" value="MFC4337212.1"/>
    <property type="molecule type" value="Genomic_DNA"/>
</dbReference>
<dbReference type="Pfam" id="PF00534">
    <property type="entry name" value="Glycos_transf_1"/>
    <property type="match status" value="1"/>
</dbReference>
<evidence type="ECO:0000259" key="4">
    <source>
        <dbReference type="Pfam" id="PF13579"/>
    </source>
</evidence>
<dbReference type="EC" id="2.4.-.-" evidence="5"/>
<keyword evidence="2 5" id="KW-0808">Transferase</keyword>